<feature type="compositionally biased region" description="Low complexity" evidence="1">
    <location>
        <begin position="639"/>
        <end position="654"/>
    </location>
</feature>
<feature type="region of interest" description="Disordered" evidence="1">
    <location>
        <begin position="175"/>
        <end position="203"/>
    </location>
</feature>
<evidence type="ECO:0000313" key="2">
    <source>
        <dbReference type="Proteomes" id="UP000192223"/>
    </source>
</evidence>
<dbReference type="STRING" id="224129.A0A1W4WVV4"/>
<accession>A0A1W4WVV4</accession>
<dbReference type="AlphaFoldDB" id="A0A1W4WVV4"/>
<dbReference type="KEGG" id="apln:108736313"/>
<feature type="region of interest" description="Disordered" evidence="1">
    <location>
        <begin position="636"/>
        <end position="729"/>
    </location>
</feature>
<feature type="region of interest" description="Disordered" evidence="1">
    <location>
        <begin position="1"/>
        <end position="119"/>
    </location>
</feature>
<dbReference type="InParanoid" id="A0A1W4WVV4"/>
<reference evidence="3" key="1">
    <citation type="submission" date="2025-08" db="UniProtKB">
        <authorList>
            <consortium name="RefSeq"/>
        </authorList>
    </citation>
    <scope>IDENTIFICATION</scope>
    <source>
        <tissue evidence="3">Entire body</tissue>
    </source>
</reference>
<feature type="compositionally biased region" description="Polar residues" evidence="1">
    <location>
        <begin position="874"/>
        <end position="887"/>
    </location>
</feature>
<dbReference type="OrthoDB" id="5822793at2759"/>
<dbReference type="FunCoup" id="A0A1W4WVV4">
    <property type="interactions" value="24"/>
</dbReference>
<feature type="compositionally biased region" description="Basic and acidic residues" evidence="1">
    <location>
        <begin position="908"/>
        <end position="918"/>
    </location>
</feature>
<feature type="compositionally biased region" description="Low complexity" evidence="1">
    <location>
        <begin position="932"/>
        <end position="951"/>
    </location>
</feature>
<sequence length="1004" mass="112778">MEKETENNNESPSTSNESKVEESPKPLAFTIDFGEGKSVDTQRHKALVEKYQNRHRRGQSLSKIDEPSTQKKNANVSSLTRKSSTQSEGYYSSDERGEKVRTSRASPHSMTKSKGDLTLPLKNILNDKMTQSFPNVKFNLSTIRSPDIELKDISSPELDPISPFSPKAKVVLKQMSSPNPTVERIKITRQHSSPECKPQKNASSEFIDGSEFDFDKSDSVSDAGTYTVDNDNYTEEQKARMSIDKEFNIEQVSVMKKTEEYVRNLASMDEDTDKNSRPQKLDVEPIATKLYNKNVDRLLPSPKSPSVPTSPLAINQSYKTFIYKTCNENREPKTKLSPILSPTQNLSITEGKIEAGIENTDIDDALNQTYTKIMFPSPKSKTGIGLLEDIADQGSFTSVTSSGAFSRKGEAQVKGHHRQPSLTKSEIHVETYTSSNSRGQSGDNIIHATISLNHKESTSNNNIMENKVPNISKLSAERQNDDFADYDLVNATLTLGKINNLPPAIGGKTSPTKIPSPVHTARPRSRNSISSANIDLSDSSLETESYLKPTQSIINSLQKKLSLDSDQESDFDSKCNIRLNNNTRNLLKQKSKHIRHNSFDDRNLTFSNKLEHFQNKNLQSIDQTFGNKLQNRAVIKVQNSPNNSPLRRSSSFSNKNKVPPQPKVSNLTKDINLKNSPSLTRNSSIQRSASTANIRPNILQSRRSSAGSEHEKIDRNQFGDTESSSEEDFDKNLLKKKDLSNLTNTRYNRAFSLRRARLDTEPSPSQKCPNTPEMRRKFQTNDHLRMERAISVDRRPVKTNDVQSRYLQNITRNKSATPPKIEISKNVPKYQHITANVNKPQVFARTDSGRFSMRSTKSSIPGFPKNQRKDQTNKKQSGGRSNSTLSSREVEFQNWKRRKSYDPMKAAAEGKKKAEMAKKQAQNIMVQSYIESSQDCDSSPSHSSSVHRSQSFHGTAALEQLISSEDEDLTLSADEGFSPPTPSPYELSPARTRLREAWMDKILH</sequence>
<dbReference type="RefSeq" id="XP_018324190.1">
    <property type="nucleotide sequence ID" value="XM_018468688.1"/>
</dbReference>
<feature type="compositionally biased region" description="Polar residues" evidence="1">
    <location>
        <begin position="70"/>
        <end position="90"/>
    </location>
</feature>
<feature type="compositionally biased region" description="Polar residues" evidence="1">
    <location>
        <begin position="663"/>
        <end position="707"/>
    </location>
</feature>
<feature type="compositionally biased region" description="Basic and acidic residues" evidence="1">
    <location>
        <begin position="708"/>
        <end position="717"/>
    </location>
</feature>
<name>A0A1W4WVV4_AGRPL</name>
<evidence type="ECO:0000313" key="3">
    <source>
        <dbReference type="RefSeq" id="XP_018324190.1"/>
    </source>
</evidence>
<feature type="compositionally biased region" description="Basic and acidic residues" evidence="1">
    <location>
        <begin position="34"/>
        <end position="52"/>
    </location>
</feature>
<feature type="region of interest" description="Disordered" evidence="1">
    <location>
        <begin position="504"/>
        <end position="533"/>
    </location>
</feature>
<organism evidence="2 3">
    <name type="scientific">Agrilus planipennis</name>
    <name type="common">Emerald ash borer</name>
    <name type="synonym">Agrilus marcopoli</name>
    <dbReference type="NCBI Taxonomy" id="224129"/>
    <lineage>
        <taxon>Eukaryota</taxon>
        <taxon>Metazoa</taxon>
        <taxon>Ecdysozoa</taxon>
        <taxon>Arthropoda</taxon>
        <taxon>Hexapoda</taxon>
        <taxon>Insecta</taxon>
        <taxon>Pterygota</taxon>
        <taxon>Neoptera</taxon>
        <taxon>Endopterygota</taxon>
        <taxon>Coleoptera</taxon>
        <taxon>Polyphaga</taxon>
        <taxon>Elateriformia</taxon>
        <taxon>Buprestoidea</taxon>
        <taxon>Buprestidae</taxon>
        <taxon>Agrilinae</taxon>
        <taxon>Agrilus</taxon>
    </lineage>
</organism>
<evidence type="ECO:0000256" key="1">
    <source>
        <dbReference type="SAM" id="MobiDB-lite"/>
    </source>
</evidence>
<keyword evidence="2" id="KW-1185">Reference proteome</keyword>
<dbReference type="Proteomes" id="UP000192223">
    <property type="component" value="Unplaced"/>
</dbReference>
<feature type="compositionally biased region" description="Polar residues" evidence="1">
    <location>
        <begin position="103"/>
        <end position="112"/>
    </location>
</feature>
<dbReference type="GeneID" id="108736313"/>
<proteinExistence type="predicted"/>
<protein>
    <submittedName>
        <fullName evidence="3">Uncharacterized protein LOC108736313 isoform X1</fullName>
    </submittedName>
</protein>
<feature type="region of interest" description="Disordered" evidence="1">
    <location>
        <begin position="844"/>
        <end position="990"/>
    </location>
</feature>
<feature type="compositionally biased region" description="Low complexity" evidence="1">
    <location>
        <begin position="8"/>
        <end position="17"/>
    </location>
</feature>
<gene>
    <name evidence="3" type="primary">LOC108736313</name>
</gene>